<feature type="transmembrane region" description="Helical" evidence="10">
    <location>
        <begin position="929"/>
        <end position="950"/>
    </location>
</feature>
<dbReference type="SMART" id="SM00066">
    <property type="entry name" value="GAL4"/>
    <property type="match status" value="1"/>
</dbReference>
<dbReference type="GO" id="GO:0006351">
    <property type="term" value="P:DNA-templated transcription"/>
    <property type="evidence" value="ECO:0007669"/>
    <property type="project" value="InterPro"/>
</dbReference>
<dbReference type="InterPro" id="IPR020846">
    <property type="entry name" value="MFS_dom"/>
</dbReference>
<feature type="transmembrane region" description="Helical" evidence="10">
    <location>
        <begin position="1234"/>
        <end position="1253"/>
    </location>
</feature>
<evidence type="ECO:0000256" key="7">
    <source>
        <dbReference type="ARBA" id="ARBA00023242"/>
    </source>
</evidence>
<evidence type="ECO:0000256" key="1">
    <source>
        <dbReference type="ARBA" id="ARBA00004141"/>
    </source>
</evidence>
<evidence type="ECO:0000256" key="3">
    <source>
        <dbReference type="ARBA" id="ARBA00022692"/>
    </source>
</evidence>
<dbReference type="InterPro" id="IPR036259">
    <property type="entry name" value="MFS_trans_sf"/>
</dbReference>
<evidence type="ECO:0000313" key="13">
    <source>
        <dbReference type="EMBL" id="UQC91195.1"/>
    </source>
</evidence>
<dbReference type="CDD" id="cd00067">
    <property type="entry name" value="GAL4"/>
    <property type="match status" value="1"/>
</dbReference>
<dbReference type="SUPFAM" id="SSF103473">
    <property type="entry name" value="MFS general substrate transporter"/>
    <property type="match status" value="1"/>
</dbReference>
<proteinExistence type="inferred from homology"/>
<name>A0A9Q8T9A1_9PEZI</name>
<feature type="transmembrane region" description="Helical" evidence="10">
    <location>
        <begin position="1259"/>
        <end position="1280"/>
    </location>
</feature>
<dbReference type="FunFam" id="1.20.1250.20:FF:000068">
    <property type="entry name" value="MFS general substrate transporter"/>
    <property type="match status" value="1"/>
</dbReference>
<evidence type="ECO:0000256" key="6">
    <source>
        <dbReference type="ARBA" id="ARBA00023136"/>
    </source>
</evidence>
<dbReference type="PROSITE" id="PS50048">
    <property type="entry name" value="ZN2_CY6_FUNGAL_2"/>
    <property type="match status" value="1"/>
</dbReference>
<evidence type="ECO:0000256" key="10">
    <source>
        <dbReference type="SAM" id="Phobius"/>
    </source>
</evidence>
<dbReference type="PANTHER" id="PTHR43791:SF24">
    <property type="entry name" value="NICOTINIC ACID PLASMA MEMBRANE TRANSPORTER"/>
    <property type="match status" value="1"/>
</dbReference>
<dbReference type="Pfam" id="PF04082">
    <property type="entry name" value="Fungal_trans"/>
    <property type="match status" value="1"/>
</dbReference>
<dbReference type="Gene3D" id="4.10.240.10">
    <property type="entry name" value="Zn(2)-C6 fungal-type DNA-binding domain"/>
    <property type="match status" value="1"/>
</dbReference>
<dbReference type="GO" id="GO:0003677">
    <property type="term" value="F:DNA binding"/>
    <property type="evidence" value="ECO:0007669"/>
    <property type="project" value="InterPro"/>
</dbReference>
<dbReference type="InterPro" id="IPR036864">
    <property type="entry name" value="Zn2-C6_fun-type_DNA-bd_sf"/>
</dbReference>
<dbReference type="CDD" id="cd12148">
    <property type="entry name" value="fungal_TF_MHR"/>
    <property type="match status" value="1"/>
</dbReference>
<dbReference type="InterPro" id="IPR001138">
    <property type="entry name" value="Zn2Cys6_DnaBD"/>
</dbReference>
<keyword evidence="7" id="KW-0539">Nucleus</keyword>
<keyword evidence="4" id="KW-0479">Metal-binding</keyword>
<feature type="transmembrane region" description="Helical" evidence="10">
    <location>
        <begin position="1029"/>
        <end position="1051"/>
    </location>
</feature>
<dbReference type="GO" id="GO:0008270">
    <property type="term" value="F:zinc ion binding"/>
    <property type="evidence" value="ECO:0007669"/>
    <property type="project" value="InterPro"/>
</dbReference>
<dbReference type="InterPro" id="IPR011701">
    <property type="entry name" value="MFS"/>
</dbReference>
<evidence type="ECO:0000256" key="4">
    <source>
        <dbReference type="ARBA" id="ARBA00022723"/>
    </source>
</evidence>
<keyword evidence="5 10" id="KW-1133">Transmembrane helix</keyword>
<sequence>MHVRIWLPLHHLRLKQGLHHPYVKSETRGLWRKFLDFLHPHRMGFLEVLLSFQNRCANCRQRRSYCSKEKPTCSRCRDSGLNCTYETSVKITVTEAYLRELEAKAKAYDDSLLRQSQLPAPISGKAPAHRISAEEHEEGFEDEHPLLEPFNQMSVHKPSTSFKGPGNSDNFLRSVRNLSGFYGDDGSLDANTNFYEPSALPSRREKARTQVRLPPIDIARRLFAAQYTYIGTIFAFTDPKASFDRSLIEASRGPPDPSDREACLSYAKVLIILAFGQLYSVNQWVDFRGPPGFDYFTHALNLLPDTHEEGSLLCVETLALIGYFMQNMNRRDAAFLYTGMALRMAISLGLHHEVGFSAAPHALQGQDNNPTALDNATREHRRRVWWSVYSLDRILSVKSGNPITIQDEDIGVDLPSRLQTEAEYCPAVVLRHYTELSKILGEIHNAIYRKTSKTAPKSGKRLMASVQSIVLSLSKWNSNLPDELRFDPARLSISRESVSTFAHYYQCINMTARPLLFHVVQKRLQKIRASSDAGEKERGWKEGLSQTTVRVIDMCIGAAQDTINIMTVAAQRDLVATYGYMDGEHVFSASIVLVMVCVAFPTDPSSIMAMNAGLDLLRGMGERGNSYMGARYELLANLRSAVMSGTNAHAEPLPPFPTSFSPTESLVLAGAGGGLLPSTQPTSSSSVLPMTTGDTRGGHMAMQGVTGQQRVTFPVVDNSSLGEPFFDESVSTVMDFGLWEEGFADPAMDASFDFSQWTHAAGMTQADDRMDRRLDANGLVRVKKTHQPTLDNPSHYGQSLFVTEPFPKSQTLGATPTPGAGWIRATISAIRIVGGERCGKSQVPPQVSGVGEDLRSSWLAVDKFAVGTIIKAATSSHPEASSAMATISTPDDVSGAGVEKGLGSDIDRSESNNGTMAIESLDPAAEKKLLLKLDAYFVPIIMVVYLTCFLDRTNIGNVRVAGMPEDIGATTQEFSTAISIFYATYVVFEPPWTIMMKRITPRVLLTGLCIIWSLSTVFSGFIHNIGGLYAVRLVLGMCEAGLFPALNLYLTMVYKRDEQAKRVSYLFVCSAIAGAFGGLLAYALLKMDGVAGYAGWRWVFIIEGVVSILIAPILWFGLPNDPSNAYFLSDEEKRMMKIRAAQRAQYMGSDEFSWEEIKIELRDPKLYLSGAIQFCQDILLYGFSTFLPSIIVSMGRTSIEAQYLSIPVFLFGAIAFLATAYISDRILVRGPLIFLANIPGIIGYILIICPTSSGVKFFGTFLCAIAVYNGPGLNLTWLNVNVAPQYRRATAIGMQQAIGNCAGIVAGQIYRKAPYLLGNAFSVGALGVAQLLVVGKWFYIRHCNEMKRKIESGEMEDKRKVKTGDWELDFKYHM</sequence>
<feature type="transmembrane region" description="Helical" evidence="10">
    <location>
        <begin position="1316"/>
        <end position="1339"/>
    </location>
</feature>
<reference evidence="13" key="1">
    <citation type="journal article" date="2021" name="Mol. Plant Microbe Interact.">
        <title>Complete Genome Sequence of the Plant-Pathogenic Fungus Colletotrichum lupini.</title>
        <authorList>
            <person name="Baroncelli R."/>
            <person name="Pensec F."/>
            <person name="Da Lio D."/>
            <person name="Boufleur T."/>
            <person name="Vicente I."/>
            <person name="Sarrocco S."/>
            <person name="Picot A."/>
            <person name="Baraldi E."/>
            <person name="Sukno S."/>
            <person name="Thon M."/>
            <person name="Le Floch G."/>
        </authorList>
    </citation>
    <scope>NUCLEOTIDE SEQUENCE</scope>
    <source>
        <strain evidence="13">IMI 504893</strain>
    </source>
</reference>
<feature type="transmembrane region" description="Helical" evidence="10">
    <location>
        <begin position="1003"/>
        <end position="1023"/>
    </location>
</feature>
<organism evidence="13 14">
    <name type="scientific">Colletotrichum lupini</name>
    <dbReference type="NCBI Taxonomy" id="145971"/>
    <lineage>
        <taxon>Eukaryota</taxon>
        <taxon>Fungi</taxon>
        <taxon>Dikarya</taxon>
        <taxon>Ascomycota</taxon>
        <taxon>Pezizomycotina</taxon>
        <taxon>Sordariomycetes</taxon>
        <taxon>Hypocreomycetidae</taxon>
        <taxon>Glomerellales</taxon>
        <taxon>Glomerellaceae</taxon>
        <taxon>Colletotrichum</taxon>
        <taxon>Colletotrichum acutatum species complex</taxon>
    </lineage>
</organism>
<feature type="region of interest" description="Disordered" evidence="9">
    <location>
        <begin position="881"/>
        <end position="913"/>
    </location>
</feature>
<keyword evidence="6 10" id="KW-0472">Membrane</keyword>
<dbReference type="PANTHER" id="PTHR43791">
    <property type="entry name" value="PERMEASE-RELATED"/>
    <property type="match status" value="1"/>
</dbReference>
<evidence type="ECO:0000256" key="9">
    <source>
        <dbReference type="SAM" id="MobiDB-lite"/>
    </source>
</evidence>
<gene>
    <name evidence="13" type="ORF">CLUP02_16729</name>
</gene>
<keyword evidence="14" id="KW-1185">Reference proteome</keyword>
<feature type="compositionally biased region" description="Polar residues" evidence="9">
    <location>
        <begin position="881"/>
        <end position="891"/>
    </location>
</feature>
<dbReference type="Pfam" id="PF00172">
    <property type="entry name" value="Zn_clus"/>
    <property type="match status" value="1"/>
</dbReference>
<dbReference type="SUPFAM" id="SSF57701">
    <property type="entry name" value="Zn2/Cys6 DNA-binding domain"/>
    <property type="match status" value="1"/>
</dbReference>
<dbReference type="GO" id="GO:0016020">
    <property type="term" value="C:membrane"/>
    <property type="evidence" value="ECO:0007669"/>
    <property type="project" value="UniProtKB-SubCell"/>
</dbReference>
<evidence type="ECO:0000256" key="2">
    <source>
        <dbReference type="ARBA" id="ARBA00022448"/>
    </source>
</evidence>
<dbReference type="Gene3D" id="1.20.1250.20">
    <property type="entry name" value="MFS general substrate transporter like domains"/>
    <property type="match status" value="2"/>
</dbReference>
<feature type="domain" description="Major facilitator superfamily (MFS) profile" evidence="12">
    <location>
        <begin position="937"/>
        <end position="1347"/>
    </location>
</feature>
<dbReference type="GeneID" id="73350657"/>
<protein>
    <submittedName>
        <fullName evidence="13">Fungal specific transcription factor</fullName>
    </submittedName>
</protein>
<feature type="transmembrane region" description="Helical" evidence="10">
    <location>
        <begin position="1096"/>
        <end position="1118"/>
    </location>
</feature>
<evidence type="ECO:0000256" key="5">
    <source>
        <dbReference type="ARBA" id="ARBA00022989"/>
    </source>
</evidence>
<feature type="domain" description="Zn(2)-C6 fungal-type" evidence="11">
    <location>
        <begin position="55"/>
        <end position="85"/>
    </location>
</feature>
<dbReference type="GO" id="GO:0022857">
    <property type="term" value="F:transmembrane transporter activity"/>
    <property type="evidence" value="ECO:0007669"/>
    <property type="project" value="InterPro"/>
</dbReference>
<dbReference type="EMBL" id="CP019481">
    <property type="protein sequence ID" value="UQC91195.1"/>
    <property type="molecule type" value="Genomic_DNA"/>
</dbReference>
<evidence type="ECO:0000259" key="12">
    <source>
        <dbReference type="PROSITE" id="PS50850"/>
    </source>
</evidence>
<dbReference type="FunFam" id="1.20.1250.20:FF:000018">
    <property type="entry name" value="MFS transporter permease"/>
    <property type="match status" value="1"/>
</dbReference>
<dbReference type="Proteomes" id="UP000830671">
    <property type="component" value="Chromosome 9"/>
</dbReference>
<dbReference type="SMART" id="SM00906">
    <property type="entry name" value="Fungal_trans"/>
    <property type="match status" value="1"/>
</dbReference>
<dbReference type="KEGG" id="clup:CLUP02_16729"/>
<evidence type="ECO:0000313" key="14">
    <source>
        <dbReference type="Proteomes" id="UP000830671"/>
    </source>
</evidence>
<dbReference type="InterPro" id="IPR007219">
    <property type="entry name" value="XnlR_reg_dom"/>
</dbReference>
<comment type="subcellular location">
    <subcellularLocation>
        <location evidence="1">Membrane</location>
        <topology evidence="1">Multi-pass membrane protein</topology>
    </subcellularLocation>
</comment>
<feature type="transmembrane region" description="Helical" evidence="10">
    <location>
        <begin position="1063"/>
        <end position="1084"/>
    </location>
</feature>
<keyword evidence="3 10" id="KW-0812">Transmembrane</keyword>
<dbReference type="CDD" id="cd17327">
    <property type="entry name" value="MFS_FEN2_like"/>
    <property type="match status" value="1"/>
</dbReference>
<evidence type="ECO:0000259" key="11">
    <source>
        <dbReference type="PROSITE" id="PS50048"/>
    </source>
</evidence>
<evidence type="ECO:0000256" key="8">
    <source>
        <dbReference type="ARBA" id="ARBA00037968"/>
    </source>
</evidence>
<accession>A0A9Q8T9A1</accession>
<keyword evidence="2" id="KW-0813">Transport</keyword>
<dbReference type="Pfam" id="PF07690">
    <property type="entry name" value="MFS_1"/>
    <property type="match status" value="1"/>
</dbReference>
<dbReference type="PROSITE" id="PS50850">
    <property type="entry name" value="MFS"/>
    <property type="match status" value="1"/>
</dbReference>
<dbReference type="GO" id="GO:0000981">
    <property type="term" value="F:DNA-binding transcription factor activity, RNA polymerase II-specific"/>
    <property type="evidence" value="ECO:0007669"/>
    <property type="project" value="InterPro"/>
</dbReference>
<feature type="transmembrane region" description="Helical" evidence="10">
    <location>
        <begin position="1203"/>
        <end position="1222"/>
    </location>
</feature>
<comment type="similarity">
    <text evidence="8">Belongs to the major facilitator superfamily. Allantoate permease family.</text>
</comment>
<dbReference type="RefSeq" id="XP_049152794.1">
    <property type="nucleotide sequence ID" value="XM_049295647.1"/>
</dbReference>